<reference evidence="1" key="2">
    <citation type="submission" date="2023-05" db="EMBL/GenBank/DDBJ databases">
        <authorList>
            <consortium name="Lawrence Berkeley National Laboratory"/>
            <person name="Steindorff A."/>
            <person name="Hensen N."/>
            <person name="Bonometti L."/>
            <person name="Westerberg I."/>
            <person name="Brannstrom I.O."/>
            <person name="Guillou S."/>
            <person name="Cros-Aarteil S."/>
            <person name="Calhoun S."/>
            <person name="Haridas S."/>
            <person name="Kuo A."/>
            <person name="Mondo S."/>
            <person name="Pangilinan J."/>
            <person name="Riley R."/>
            <person name="Labutti K."/>
            <person name="Andreopoulos B."/>
            <person name="Lipzen A."/>
            <person name="Chen C."/>
            <person name="Yanf M."/>
            <person name="Daum C."/>
            <person name="Ng V."/>
            <person name="Clum A."/>
            <person name="Ohm R."/>
            <person name="Martin F."/>
            <person name="Silar P."/>
            <person name="Natvig D."/>
            <person name="Lalanne C."/>
            <person name="Gautier V."/>
            <person name="Ament-Velasquez S.L."/>
            <person name="Kruys A."/>
            <person name="Hutchinson M.I."/>
            <person name="Powell A.J."/>
            <person name="Barry K."/>
            <person name="Miller A.N."/>
            <person name="Grigoriev I.V."/>
            <person name="Debuchy R."/>
            <person name="Gladieux P."/>
            <person name="Thoren M.H."/>
            <person name="Johannesson H."/>
        </authorList>
    </citation>
    <scope>NUCLEOTIDE SEQUENCE</scope>
    <source>
        <strain evidence="1">CBS 359.72</strain>
    </source>
</reference>
<protein>
    <submittedName>
        <fullName evidence="1">Uncharacterized protein</fullName>
    </submittedName>
</protein>
<organism evidence="1 2">
    <name type="scientific">Corynascus novoguineensis</name>
    <dbReference type="NCBI Taxonomy" id="1126955"/>
    <lineage>
        <taxon>Eukaryota</taxon>
        <taxon>Fungi</taxon>
        <taxon>Dikarya</taxon>
        <taxon>Ascomycota</taxon>
        <taxon>Pezizomycotina</taxon>
        <taxon>Sordariomycetes</taxon>
        <taxon>Sordariomycetidae</taxon>
        <taxon>Sordariales</taxon>
        <taxon>Chaetomiaceae</taxon>
        <taxon>Corynascus</taxon>
    </lineage>
</organism>
<proteinExistence type="predicted"/>
<dbReference type="AlphaFoldDB" id="A0AAN7CKV5"/>
<reference evidence="1" key="1">
    <citation type="journal article" date="2023" name="Mol. Phylogenet. Evol.">
        <title>Genome-scale phylogeny and comparative genomics of the fungal order Sordariales.</title>
        <authorList>
            <person name="Hensen N."/>
            <person name="Bonometti L."/>
            <person name="Westerberg I."/>
            <person name="Brannstrom I.O."/>
            <person name="Guillou S."/>
            <person name="Cros-Aarteil S."/>
            <person name="Calhoun S."/>
            <person name="Haridas S."/>
            <person name="Kuo A."/>
            <person name="Mondo S."/>
            <person name="Pangilinan J."/>
            <person name="Riley R."/>
            <person name="LaButti K."/>
            <person name="Andreopoulos B."/>
            <person name="Lipzen A."/>
            <person name="Chen C."/>
            <person name="Yan M."/>
            <person name="Daum C."/>
            <person name="Ng V."/>
            <person name="Clum A."/>
            <person name="Steindorff A."/>
            <person name="Ohm R.A."/>
            <person name="Martin F."/>
            <person name="Silar P."/>
            <person name="Natvig D.O."/>
            <person name="Lalanne C."/>
            <person name="Gautier V."/>
            <person name="Ament-Velasquez S.L."/>
            <person name="Kruys A."/>
            <person name="Hutchinson M.I."/>
            <person name="Powell A.J."/>
            <person name="Barry K."/>
            <person name="Miller A.N."/>
            <person name="Grigoriev I.V."/>
            <person name="Debuchy R."/>
            <person name="Gladieux P."/>
            <person name="Hiltunen Thoren M."/>
            <person name="Johannesson H."/>
        </authorList>
    </citation>
    <scope>NUCLEOTIDE SEQUENCE</scope>
    <source>
        <strain evidence="1">CBS 359.72</strain>
    </source>
</reference>
<sequence>MLEKYLSRLAGKNEAPRVWDFIFKNDSWLSKVLKTTTGHILGDPIPCLVGRELQEISNGNTKGKHLILLVNDWGGDVQYDSETFYASLQDYDVIEKGSVILLRASEILLHIGDIHGRNIEFVEGSIPVKDPSVFFSLNNSEFSTQVIYYNKNNIYTIGSNEIGGVIGAKNEEAIRDICTIKLKFRNESPVYRVFMNPEWRAWVTPIRKKDGKVSWTVGWRVGLVEGETRVRDPEGFTVLIGNGRPSL</sequence>
<evidence type="ECO:0000313" key="1">
    <source>
        <dbReference type="EMBL" id="KAK4243147.1"/>
    </source>
</evidence>
<dbReference type="Proteomes" id="UP001303647">
    <property type="component" value="Unassembled WGS sequence"/>
</dbReference>
<accession>A0AAN7CKV5</accession>
<comment type="caution">
    <text evidence="1">The sequence shown here is derived from an EMBL/GenBank/DDBJ whole genome shotgun (WGS) entry which is preliminary data.</text>
</comment>
<keyword evidence="2" id="KW-1185">Reference proteome</keyword>
<dbReference type="EMBL" id="MU857866">
    <property type="protein sequence ID" value="KAK4243147.1"/>
    <property type="molecule type" value="Genomic_DNA"/>
</dbReference>
<gene>
    <name evidence="1" type="ORF">C7999DRAFT_18463</name>
</gene>
<name>A0AAN7CKV5_9PEZI</name>
<evidence type="ECO:0000313" key="2">
    <source>
        <dbReference type="Proteomes" id="UP001303647"/>
    </source>
</evidence>